<dbReference type="PIRSF" id="PIRSF000077">
    <property type="entry name" value="Thioredoxin"/>
    <property type="match status" value="1"/>
</dbReference>
<dbReference type="GO" id="GO:0015035">
    <property type="term" value="F:protein-disulfide reductase activity"/>
    <property type="evidence" value="ECO:0007669"/>
    <property type="project" value="UniProtKB-UniRule"/>
</dbReference>
<evidence type="ECO:0000256" key="2">
    <source>
        <dbReference type="ARBA" id="ARBA00022448"/>
    </source>
</evidence>
<dbReference type="EMBL" id="CP036278">
    <property type="protein sequence ID" value="QDU57406.1"/>
    <property type="molecule type" value="Genomic_DNA"/>
</dbReference>
<dbReference type="NCBIfam" id="TIGR01068">
    <property type="entry name" value="thioredoxin"/>
    <property type="match status" value="1"/>
</dbReference>
<evidence type="ECO:0000256" key="5">
    <source>
        <dbReference type="ARBA" id="ARBA00023284"/>
    </source>
</evidence>
<keyword evidence="5 9" id="KW-0676">Redox-active center</keyword>
<evidence type="ECO:0000313" key="12">
    <source>
        <dbReference type="Proteomes" id="UP000315750"/>
    </source>
</evidence>
<keyword evidence="12" id="KW-1185">Reference proteome</keyword>
<dbReference type="SUPFAM" id="SSF52833">
    <property type="entry name" value="Thioredoxin-like"/>
    <property type="match status" value="1"/>
</dbReference>
<dbReference type="Gene3D" id="3.40.30.10">
    <property type="entry name" value="Glutaredoxin"/>
    <property type="match status" value="1"/>
</dbReference>
<feature type="active site" description="Nucleophile" evidence="8">
    <location>
        <position position="34"/>
    </location>
</feature>
<dbReference type="KEGG" id="amuc:Pan181_36220"/>
<dbReference type="CDD" id="cd02947">
    <property type="entry name" value="TRX_family"/>
    <property type="match status" value="1"/>
</dbReference>
<dbReference type="PRINTS" id="PR00421">
    <property type="entry name" value="THIOREDOXIN"/>
</dbReference>
<dbReference type="RefSeq" id="WP_145248551.1">
    <property type="nucleotide sequence ID" value="NZ_CP036278.1"/>
</dbReference>
<dbReference type="PROSITE" id="PS51352">
    <property type="entry name" value="THIOREDOXIN_2"/>
    <property type="match status" value="1"/>
</dbReference>
<dbReference type="GO" id="GO:0005829">
    <property type="term" value="C:cytosol"/>
    <property type="evidence" value="ECO:0007669"/>
    <property type="project" value="TreeGrafter"/>
</dbReference>
<dbReference type="OrthoDB" id="9790390at2"/>
<feature type="site" description="Contributes to redox potential value" evidence="8">
    <location>
        <position position="32"/>
    </location>
</feature>
<protein>
    <recommendedName>
        <fullName evidence="6 7">Thioredoxin</fullName>
    </recommendedName>
</protein>
<feature type="site" description="Contributes to redox potential value" evidence="8">
    <location>
        <position position="33"/>
    </location>
</feature>
<evidence type="ECO:0000256" key="1">
    <source>
        <dbReference type="ARBA" id="ARBA00008987"/>
    </source>
</evidence>
<feature type="disulfide bond" description="Redox-active" evidence="9">
    <location>
        <begin position="31"/>
        <end position="34"/>
    </location>
</feature>
<feature type="domain" description="Thioredoxin" evidence="10">
    <location>
        <begin position="1"/>
        <end position="107"/>
    </location>
</feature>
<proteinExistence type="inferred from homology"/>
<dbReference type="AlphaFoldDB" id="A0A518ARS2"/>
<evidence type="ECO:0000256" key="9">
    <source>
        <dbReference type="PIRSR" id="PIRSR000077-4"/>
    </source>
</evidence>
<evidence type="ECO:0000256" key="6">
    <source>
        <dbReference type="NCBIfam" id="TIGR01068"/>
    </source>
</evidence>
<gene>
    <name evidence="11" type="ORF">Pan181_36220</name>
</gene>
<dbReference type="InterPro" id="IPR005746">
    <property type="entry name" value="Thioredoxin"/>
</dbReference>
<evidence type="ECO:0000256" key="4">
    <source>
        <dbReference type="ARBA" id="ARBA00023157"/>
    </source>
</evidence>
<dbReference type="Pfam" id="PF00085">
    <property type="entry name" value="Thioredoxin"/>
    <property type="match status" value="1"/>
</dbReference>
<feature type="active site" description="Nucleophile" evidence="8">
    <location>
        <position position="31"/>
    </location>
</feature>
<keyword evidence="3" id="KW-0249">Electron transport</keyword>
<dbReference type="PANTHER" id="PTHR45663:SF11">
    <property type="entry name" value="GEO12009P1"/>
    <property type="match status" value="1"/>
</dbReference>
<name>A0A518ARS2_9BACT</name>
<evidence type="ECO:0000313" key="11">
    <source>
        <dbReference type="EMBL" id="QDU57406.1"/>
    </source>
</evidence>
<accession>A0A518ARS2</accession>
<evidence type="ECO:0000256" key="8">
    <source>
        <dbReference type="PIRSR" id="PIRSR000077-1"/>
    </source>
</evidence>
<dbReference type="InterPro" id="IPR036249">
    <property type="entry name" value="Thioredoxin-like_sf"/>
</dbReference>
<dbReference type="InterPro" id="IPR013766">
    <property type="entry name" value="Thioredoxin_domain"/>
</dbReference>
<dbReference type="PANTHER" id="PTHR45663">
    <property type="entry name" value="GEO12009P1"/>
    <property type="match status" value="1"/>
</dbReference>
<evidence type="ECO:0000256" key="3">
    <source>
        <dbReference type="ARBA" id="ARBA00022982"/>
    </source>
</evidence>
<dbReference type="InterPro" id="IPR017937">
    <property type="entry name" value="Thioredoxin_CS"/>
</dbReference>
<sequence>MALLELDNDNFEAEVLNSSEPVLVDFWAPWCGPCRMIAPLVEELASDNAGKAKVAKLNIDDSQNLAEQYRVSSIPTLMVFKDGQPVETFVGPQPKAKLQQAIDAAKV</sequence>
<dbReference type="GO" id="GO:0045454">
    <property type="term" value="P:cell redox homeostasis"/>
    <property type="evidence" value="ECO:0007669"/>
    <property type="project" value="TreeGrafter"/>
</dbReference>
<dbReference type="PROSITE" id="PS00194">
    <property type="entry name" value="THIOREDOXIN_1"/>
    <property type="match status" value="1"/>
</dbReference>
<dbReference type="Proteomes" id="UP000315750">
    <property type="component" value="Chromosome"/>
</dbReference>
<keyword evidence="2" id="KW-0813">Transport</keyword>
<reference evidence="11 12" key="1">
    <citation type="submission" date="2019-02" db="EMBL/GenBank/DDBJ databases">
        <title>Deep-cultivation of Planctomycetes and their phenomic and genomic characterization uncovers novel biology.</title>
        <authorList>
            <person name="Wiegand S."/>
            <person name="Jogler M."/>
            <person name="Boedeker C."/>
            <person name="Pinto D."/>
            <person name="Vollmers J."/>
            <person name="Rivas-Marin E."/>
            <person name="Kohn T."/>
            <person name="Peeters S.H."/>
            <person name="Heuer A."/>
            <person name="Rast P."/>
            <person name="Oberbeckmann S."/>
            <person name="Bunk B."/>
            <person name="Jeske O."/>
            <person name="Meyerdierks A."/>
            <person name="Storesund J.E."/>
            <person name="Kallscheuer N."/>
            <person name="Luecker S."/>
            <person name="Lage O.M."/>
            <person name="Pohl T."/>
            <person name="Merkel B.J."/>
            <person name="Hornburger P."/>
            <person name="Mueller R.-W."/>
            <person name="Bruemmer F."/>
            <person name="Labrenz M."/>
            <person name="Spormann A.M."/>
            <person name="Op den Camp H."/>
            <person name="Overmann J."/>
            <person name="Amann R."/>
            <person name="Jetten M.S.M."/>
            <person name="Mascher T."/>
            <person name="Medema M.H."/>
            <person name="Devos D.P."/>
            <person name="Kaster A.-K."/>
            <person name="Ovreas L."/>
            <person name="Rohde M."/>
            <person name="Galperin M.Y."/>
            <person name="Jogler C."/>
        </authorList>
    </citation>
    <scope>NUCLEOTIDE SEQUENCE [LARGE SCALE GENOMIC DNA]</scope>
    <source>
        <strain evidence="11 12">Pan181</strain>
    </source>
</reference>
<evidence type="ECO:0000259" key="10">
    <source>
        <dbReference type="PROSITE" id="PS51352"/>
    </source>
</evidence>
<feature type="site" description="Deprotonates C-terminal active site Cys" evidence="8">
    <location>
        <position position="25"/>
    </location>
</feature>
<organism evidence="11 12">
    <name type="scientific">Aeoliella mucimassa</name>
    <dbReference type="NCBI Taxonomy" id="2527972"/>
    <lineage>
        <taxon>Bacteria</taxon>
        <taxon>Pseudomonadati</taxon>
        <taxon>Planctomycetota</taxon>
        <taxon>Planctomycetia</taxon>
        <taxon>Pirellulales</taxon>
        <taxon>Lacipirellulaceae</taxon>
        <taxon>Aeoliella</taxon>
    </lineage>
</organism>
<evidence type="ECO:0000256" key="7">
    <source>
        <dbReference type="PIRNR" id="PIRNR000077"/>
    </source>
</evidence>
<comment type="similarity">
    <text evidence="1 7">Belongs to the thioredoxin family.</text>
</comment>
<dbReference type="FunFam" id="3.40.30.10:FF:000001">
    <property type="entry name" value="Thioredoxin"/>
    <property type="match status" value="1"/>
</dbReference>
<keyword evidence="4 9" id="KW-1015">Disulfide bond</keyword>